<name>A0A1T4WLW3_9GAMM</name>
<accession>A0A1T4WLW3</accession>
<dbReference type="AlphaFoldDB" id="A0A1T4WLW3"/>
<reference evidence="2 3" key="1">
    <citation type="submission" date="2017-02" db="EMBL/GenBank/DDBJ databases">
        <authorList>
            <person name="Peterson S.W."/>
        </authorList>
    </citation>
    <scope>NUCLEOTIDE SEQUENCE [LARGE SCALE GENOMIC DNA]</scope>
    <source>
        <strain evidence="2 3">ATCC 49788</strain>
    </source>
</reference>
<protein>
    <submittedName>
        <fullName evidence="2">ABC-type uncharacterized transport system, substrate-binding protein</fullName>
    </submittedName>
</protein>
<dbReference type="OrthoDB" id="5624443at2"/>
<dbReference type="STRING" id="92487.SAMN02745130_01855"/>
<dbReference type="InterPro" id="IPR010412">
    <property type="entry name" value="DUF1007"/>
</dbReference>
<dbReference type="Pfam" id="PF06226">
    <property type="entry name" value="DUF1007"/>
    <property type="match status" value="1"/>
</dbReference>
<sequence length="209" mass="22825">MIRIPTAYSRYLHPFVRLATCTALLSLTHSVQADGFHYQIQAATQFVANPAGELTALKMAWTYDPELAAILLEDEDLSEANKAATLKQRASDILADLAKLGYFTQLAVDGQAVATAPVQDYQMSLTNDQSLLLSFQLPLKTAIPVVGKKLSLRLADPDGVGALSYKDPQQVSLDEALSKRCTSPRLSQETLDLPNDHKLSVPIVQLECQ</sequence>
<proteinExistence type="predicted"/>
<keyword evidence="3" id="KW-1185">Reference proteome</keyword>
<keyword evidence="1" id="KW-0732">Signal</keyword>
<feature type="signal peptide" evidence="1">
    <location>
        <begin position="1"/>
        <end position="33"/>
    </location>
</feature>
<organism evidence="2 3">
    <name type="scientific">Thiothrix eikelboomii</name>
    <dbReference type="NCBI Taxonomy" id="92487"/>
    <lineage>
        <taxon>Bacteria</taxon>
        <taxon>Pseudomonadati</taxon>
        <taxon>Pseudomonadota</taxon>
        <taxon>Gammaproteobacteria</taxon>
        <taxon>Thiotrichales</taxon>
        <taxon>Thiotrichaceae</taxon>
        <taxon>Thiothrix</taxon>
    </lineage>
</organism>
<dbReference type="EMBL" id="FUYB01000007">
    <property type="protein sequence ID" value="SKA78314.1"/>
    <property type="molecule type" value="Genomic_DNA"/>
</dbReference>
<dbReference type="RefSeq" id="WP_159448604.1">
    <property type="nucleotide sequence ID" value="NZ_FUYB01000007.1"/>
</dbReference>
<feature type="chain" id="PRO_5012910907" evidence="1">
    <location>
        <begin position="34"/>
        <end position="209"/>
    </location>
</feature>
<dbReference type="Proteomes" id="UP000190460">
    <property type="component" value="Unassembled WGS sequence"/>
</dbReference>
<evidence type="ECO:0000313" key="2">
    <source>
        <dbReference type="EMBL" id="SKA78314.1"/>
    </source>
</evidence>
<gene>
    <name evidence="2" type="ORF">SAMN02745130_01855</name>
</gene>
<evidence type="ECO:0000313" key="3">
    <source>
        <dbReference type="Proteomes" id="UP000190460"/>
    </source>
</evidence>
<evidence type="ECO:0000256" key="1">
    <source>
        <dbReference type="SAM" id="SignalP"/>
    </source>
</evidence>